<accession>A0ABM1A3Q9</accession>
<reference evidence="3" key="1">
    <citation type="submission" date="2025-08" db="UniProtKB">
        <authorList>
            <consortium name="RefSeq"/>
        </authorList>
    </citation>
    <scope>IDENTIFICATION</scope>
</reference>
<dbReference type="PANTHER" id="PTHR31493:SF1">
    <property type="entry name" value="PROTEIN C19ORF12"/>
    <property type="match status" value="1"/>
</dbReference>
<evidence type="ECO:0000313" key="3">
    <source>
        <dbReference type="RefSeq" id="XP_012940215.1"/>
    </source>
</evidence>
<organism evidence="2 3">
    <name type="scientific">Aplysia californica</name>
    <name type="common">California sea hare</name>
    <dbReference type="NCBI Taxonomy" id="6500"/>
    <lineage>
        <taxon>Eukaryota</taxon>
        <taxon>Metazoa</taxon>
        <taxon>Spiralia</taxon>
        <taxon>Lophotrochozoa</taxon>
        <taxon>Mollusca</taxon>
        <taxon>Gastropoda</taxon>
        <taxon>Heterobranchia</taxon>
        <taxon>Euthyneura</taxon>
        <taxon>Tectipleura</taxon>
        <taxon>Aplysiida</taxon>
        <taxon>Aplysioidea</taxon>
        <taxon>Aplysiidae</taxon>
        <taxon>Aplysia</taxon>
    </lineage>
</organism>
<proteinExistence type="inferred from homology"/>
<evidence type="ECO:0000313" key="2">
    <source>
        <dbReference type="Proteomes" id="UP000694888"/>
    </source>
</evidence>
<sequence>MTEQTKQEECKTKLLKDMDREMDLNSLRCDCDCFDEELNAECLLEEAEYDSESSDVVRVIYGNNGNALFEERLTMAANLVGMAFIPYYDHLMGILKTNPELAKTAKGIFKQVAWGAAGTVAGAAFGGPFGAMVGGIAGSMLGYRMSDDYQSLIDVLQDLTEEDKEELVKRVQELVGSSSIEALTRYIGTQAQRSALLNLLRSAATDLGKGG</sequence>
<protein>
    <submittedName>
        <fullName evidence="3">Uncharacterized protein LOC101859797 isoform X1</fullName>
    </submittedName>
</protein>
<dbReference type="Pfam" id="PF20721">
    <property type="entry name" value="C19orf12"/>
    <property type="match status" value="1"/>
</dbReference>
<dbReference type="GeneID" id="101859797"/>
<dbReference type="PANTHER" id="PTHR31493">
    <property type="entry name" value="NAZO FAMILY MEMBER"/>
    <property type="match status" value="1"/>
</dbReference>
<gene>
    <name evidence="3" type="primary">LOC101859797</name>
</gene>
<dbReference type="RefSeq" id="XP_012940215.1">
    <property type="nucleotide sequence ID" value="XM_013084761.2"/>
</dbReference>
<keyword evidence="2" id="KW-1185">Reference proteome</keyword>
<dbReference type="InterPro" id="IPR033369">
    <property type="entry name" value="C19orf12"/>
</dbReference>
<dbReference type="Proteomes" id="UP000694888">
    <property type="component" value="Unplaced"/>
</dbReference>
<evidence type="ECO:0000256" key="1">
    <source>
        <dbReference type="ARBA" id="ARBA00029457"/>
    </source>
</evidence>
<name>A0ABM1A3Q9_APLCA</name>
<comment type="similarity">
    <text evidence="1">Belongs to the C19orf12 family.</text>
</comment>